<proteinExistence type="predicted"/>
<comment type="caution">
    <text evidence="2">The sequence shown here is derived from an EMBL/GenBank/DDBJ whole genome shotgun (WGS) entry which is preliminary data.</text>
</comment>
<organism evidence="2 3">
    <name type="scientific">Arthrobacter ginkgonis</name>
    <dbReference type="NCBI Taxonomy" id="1630594"/>
    <lineage>
        <taxon>Bacteria</taxon>
        <taxon>Bacillati</taxon>
        <taxon>Actinomycetota</taxon>
        <taxon>Actinomycetes</taxon>
        <taxon>Micrococcales</taxon>
        <taxon>Micrococcaceae</taxon>
        <taxon>Arthrobacter</taxon>
    </lineage>
</organism>
<protein>
    <submittedName>
        <fullName evidence="2">Uncharacterized protein</fullName>
    </submittedName>
</protein>
<dbReference type="Proteomes" id="UP001500752">
    <property type="component" value="Unassembled WGS sequence"/>
</dbReference>
<name>A0ABP7DFM5_9MICC</name>
<evidence type="ECO:0000256" key="1">
    <source>
        <dbReference type="SAM" id="MobiDB-lite"/>
    </source>
</evidence>
<feature type="region of interest" description="Disordered" evidence="1">
    <location>
        <begin position="1"/>
        <end position="35"/>
    </location>
</feature>
<keyword evidence="3" id="KW-1185">Reference proteome</keyword>
<reference evidence="3" key="1">
    <citation type="journal article" date="2019" name="Int. J. Syst. Evol. Microbiol.">
        <title>The Global Catalogue of Microorganisms (GCM) 10K type strain sequencing project: providing services to taxonomists for standard genome sequencing and annotation.</title>
        <authorList>
            <consortium name="The Broad Institute Genomics Platform"/>
            <consortium name="The Broad Institute Genome Sequencing Center for Infectious Disease"/>
            <person name="Wu L."/>
            <person name="Ma J."/>
        </authorList>
    </citation>
    <scope>NUCLEOTIDE SEQUENCE [LARGE SCALE GENOMIC DNA]</scope>
    <source>
        <strain evidence="3">JCM 30742</strain>
    </source>
</reference>
<dbReference type="EMBL" id="BAABEO010000034">
    <property type="protein sequence ID" value="GAA3702997.1"/>
    <property type="molecule type" value="Genomic_DNA"/>
</dbReference>
<sequence length="78" mass="7979">MARTGEGAPSAAHGGTGMKGGADVAAEVSGGRGLDPVMRTACHRGRGAAMGVGQTRVFGTAWFSEHLLTELVKRRLIS</sequence>
<accession>A0ABP7DFM5</accession>
<evidence type="ECO:0000313" key="2">
    <source>
        <dbReference type="EMBL" id="GAA3702997.1"/>
    </source>
</evidence>
<gene>
    <name evidence="2" type="ORF">GCM10023081_44190</name>
</gene>
<evidence type="ECO:0000313" key="3">
    <source>
        <dbReference type="Proteomes" id="UP001500752"/>
    </source>
</evidence>